<protein>
    <submittedName>
        <fullName evidence="3">Uncharacterized protein</fullName>
    </submittedName>
</protein>
<organism evidence="3 4">
    <name type="scientific">Cupriavidus basilensis</name>
    <dbReference type="NCBI Taxonomy" id="68895"/>
    <lineage>
        <taxon>Bacteria</taxon>
        <taxon>Pseudomonadati</taxon>
        <taxon>Pseudomonadota</taxon>
        <taxon>Betaproteobacteria</taxon>
        <taxon>Burkholderiales</taxon>
        <taxon>Burkholderiaceae</taxon>
        <taxon>Cupriavidus</taxon>
    </lineage>
</organism>
<feature type="region of interest" description="Disordered" evidence="1">
    <location>
        <begin position="24"/>
        <end position="91"/>
    </location>
</feature>
<dbReference type="Proteomes" id="UP001216674">
    <property type="component" value="Unassembled WGS sequence"/>
</dbReference>
<feature type="compositionally biased region" description="Gly residues" evidence="1">
    <location>
        <begin position="26"/>
        <end position="38"/>
    </location>
</feature>
<feature type="compositionally biased region" description="Polar residues" evidence="1">
    <location>
        <begin position="46"/>
        <end position="57"/>
    </location>
</feature>
<evidence type="ECO:0000313" key="3">
    <source>
        <dbReference type="EMBL" id="MDF3833436.1"/>
    </source>
</evidence>
<evidence type="ECO:0000256" key="1">
    <source>
        <dbReference type="SAM" id="MobiDB-lite"/>
    </source>
</evidence>
<feature type="compositionally biased region" description="Basic residues" evidence="1">
    <location>
        <begin position="79"/>
        <end position="91"/>
    </location>
</feature>
<accession>A0ABT6ALE5</accession>
<feature type="chain" id="PRO_5045879828" evidence="2">
    <location>
        <begin position="25"/>
        <end position="91"/>
    </location>
</feature>
<name>A0ABT6ALE5_9BURK</name>
<evidence type="ECO:0000256" key="2">
    <source>
        <dbReference type="SAM" id="SignalP"/>
    </source>
</evidence>
<comment type="caution">
    <text evidence="3">The sequence shown here is derived from an EMBL/GenBank/DDBJ whole genome shotgun (WGS) entry which is preliminary data.</text>
</comment>
<feature type="signal peptide" evidence="2">
    <location>
        <begin position="1"/>
        <end position="24"/>
    </location>
</feature>
<keyword evidence="2" id="KW-0732">Signal</keyword>
<gene>
    <name evidence="3" type="ORF">P3W85_10815</name>
</gene>
<evidence type="ECO:0000313" key="4">
    <source>
        <dbReference type="Proteomes" id="UP001216674"/>
    </source>
</evidence>
<dbReference type="EMBL" id="JARJLM010000182">
    <property type="protein sequence ID" value="MDF3833436.1"/>
    <property type="molecule type" value="Genomic_DNA"/>
</dbReference>
<dbReference type="RefSeq" id="WP_017231059.1">
    <property type="nucleotide sequence ID" value="NZ_JARJLM010000182.1"/>
</dbReference>
<proteinExistence type="predicted"/>
<sequence length="91" mass="9350">MKKTRVLSLIAAAVLATGSMAAFAQHGGGGMGGGARGDFGGRSDSHISGSGLRNSNGPDAVDRDKGRARAEDRSETHTRTSHGKAQGHRKH</sequence>
<keyword evidence="4" id="KW-1185">Reference proteome</keyword>
<reference evidence="3 4" key="1">
    <citation type="submission" date="2023-03" db="EMBL/GenBank/DDBJ databases">
        <title>Draft assemblies of triclosan tolerant bacteria isolated from returned activated sludge.</title>
        <authorList>
            <person name="Van Hamelsveld S."/>
        </authorList>
    </citation>
    <scope>NUCLEOTIDE SEQUENCE [LARGE SCALE GENOMIC DNA]</scope>
    <source>
        <strain evidence="3 4">GW210010_S58</strain>
    </source>
</reference>
<feature type="compositionally biased region" description="Basic and acidic residues" evidence="1">
    <location>
        <begin position="60"/>
        <end position="78"/>
    </location>
</feature>